<evidence type="ECO:0000256" key="1">
    <source>
        <dbReference type="SAM" id="Phobius"/>
    </source>
</evidence>
<organism evidence="2 3">
    <name type="scientific">Roseospira marina</name>
    <dbReference type="NCBI Taxonomy" id="140057"/>
    <lineage>
        <taxon>Bacteria</taxon>
        <taxon>Pseudomonadati</taxon>
        <taxon>Pseudomonadota</taxon>
        <taxon>Alphaproteobacteria</taxon>
        <taxon>Rhodospirillales</taxon>
        <taxon>Rhodospirillaceae</taxon>
        <taxon>Roseospira</taxon>
    </lineage>
</organism>
<dbReference type="AlphaFoldDB" id="A0A5M6I8K1"/>
<keyword evidence="1" id="KW-1133">Transmembrane helix</keyword>
<evidence type="ECO:0000313" key="2">
    <source>
        <dbReference type="EMBL" id="KAA5604472.1"/>
    </source>
</evidence>
<feature type="transmembrane region" description="Helical" evidence="1">
    <location>
        <begin position="37"/>
        <end position="58"/>
    </location>
</feature>
<dbReference type="OrthoDB" id="1496142at2"/>
<reference evidence="2 3" key="1">
    <citation type="submission" date="2019-09" db="EMBL/GenBank/DDBJ databases">
        <title>Genome sequence of Roseospira marina, one of the more divergent members of the non-sulfur purple photosynthetic bacterial family, the Rhodospirillaceae.</title>
        <authorList>
            <person name="Meyer T."/>
            <person name="Kyndt J."/>
        </authorList>
    </citation>
    <scope>NUCLEOTIDE SEQUENCE [LARGE SCALE GENOMIC DNA]</scope>
    <source>
        <strain evidence="2 3">DSM 15113</strain>
    </source>
</reference>
<sequence>MFTLFRLVPKRDAIIAHVPVLVVSLLMAELFYTFGSFILQCLAFLATWFLVDLVVSVVRGASGESEPGL</sequence>
<comment type="caution">
    <text evidence="2">The sequence shown here is derived from an EMBL/GenBank/DDBJ whole genome shotgun (WGS) entry which is preliminary data.</text>
</comment>
<keyword evidence="1" id="KW-0812">Transmembrane</keyword>
<name>A0A5M6I8K1_9PROT</name>
<dbReference type="Proteomes" id="UP000324065">
    <property type="component" value="Unassembled WGS sequence"/>
</dbReference>
<evidence type="ECO:0000313" key="3">
    <source>
        <dbReference type="Proteomes" id="UP000324065"/>
    </source>
</evidence>
<keyword evidence="1" id="KW-0472">Membrane</keyword>
<accession>A0A5M6I8K1</accession>
<keyword evidence="3" id="KW-1185">Reference proteome</keyword>
<dbReference type="RefSeq" id="WP_150063382.1">
    <property type="nucleotide sequence ID" value="NZ_JACHII010000015.1"/>
</dbReference>
<proteinExistence type="predicted"/>
<dbReference type="EMBL" id="VWPJ01000017">
    <property type="protein sequence ID" value="KAA5604472.1"/>
    <property type="molecule type" value="Genomic_DNA"/>
</dbReference>
<gene>
    <name evidence="2" type="ORF">F1188_15630</name>
</gene>
<protein>
    <submittedName>
        <fullName evidence="2">Uncharacterized protein</fullName>
    </submittedName>
</protein>
<feature type="transmembrane region" description="Helical" evidence="1">
    <location>
        <begin position="12"/>
        <end position="31"/>
    </location>
</feature>